<evidence type="ECO:0000256" key="10">
    <source>
        <dbReference type="ARBA" id="ARBA00029362"/>
    </source>
</evidence>
<evidence type="ECO:0000259" key="12">
    <source>
        <dbReference type="Pfam" id="PF03416"/>
    </source>
</evidence>
<name>A0A7R8ZDD3_TIMDO</name>
<keyword evidence="5 11" id="KW-0645">Protease</keyword>
<evidence type="ECO:0000256" key="5">
    <source>
        <dbReference type="ARBA" id="ARBA00022670"/>
    </source>
</evidence>
<dbReference type="AlphaFoldDB" id="A0A7R8ZDD3"/>
<dbReference type="GO" id="GO:0005737">
    <property type="term" value="C:cytoplasm"/>
    <property type="evidence" value="ECO:0007669"/>
    <property type="project" value="UniProtKB-SubCell"/>
</dbReference>
<feature type="domain" description="Peptidase C54 catalytic" evidence="12">
    <location>
        <begin position="198"/>
        <end position="508"/>
    </location>
</feature>
<dbReference type="GO" id="GO:0004197">
    <property type="term" value="F:cysteine-type endopeptidase activity"/>
    <property type="evidence" value="ECO:0007669"/>
    <property type="project" value="TreeGrafter"/>
</dbReference>
<evidence type="ECO:0000256" key="3">
    <source>
        <dbReference type="ARBA" id="ARBA00022448"/>
    </source>
</evidence>
<dbReference type="InterPro" id="IPR046792">
    <property type="entry name" value="Peptidase_C54_cat"/>
</dbReference>
<accession>A0A7R8ZDD3</accession>
<dbReference type="PANTHER" id="PTHR22624">
    <property type="entry name" value="CYSTEINE PROTEASE ATG4"/>
    <property type="match status" value="1"/>
</dbReference>
<sequence length="570" mass="64211">MSPDFVWVGLLVVVKKFEVKAVVEVVLNPNEVYVVDPFWVRVCGILALTPPYSYGTGALIKASSIQVQNERNRGTNHNEASGLEEDCDTLGESKVKTKIFSIWNNMRHGRGVRGTCDSELEFNMAEVISFEKSRLLALIVPAPVSVFATSGWTVKMKTNFSKDSPVWLLGKCYHRKLSTVLNDSTSAVEAGEEANGINSFKSDFSSKFWLTYRREFPILNGSNFTSDCGWGCMLRSGQMLLAQALACHYLGRDWRWNEDQLPNSSKLFKEDCSHRKIIKWFGDNPSPNSPLSIHMLVSLGEASGKRPGDWYGPGAVAHLLREAVNFAAQDNNEFKHFSVYVAQDCAVHPTEIRTSISPSSAVELNTTSVLANYATEVVYIQDVMDQCHDSWNTSWKALILLVPVRLGVEKMNSIYGSCLTALLTMECCIGIIGGRPKHALYFVGFQDEKLIHLDPHYCQEVVDVWQPNFPLNSFHCKSPRKMNLSKIDPSCCIGFYCRTQEDFYSFVKTAQSFLVPPSQKAQYPMFVFCEGRSTDSLTTSTRYMIPDDHKTNEQDCEMDNEFESEEFELV</sequence>
<comment type="subcellular location">
    <subcellularLocation>
        <location evidence="1 11">Cytoplasm</location>
    </subcellularLocation>
</comment>
<comment type="similarity">
    <text evidence="2 11">Belongs to the peptidase C54 family.</text>
</comment>
<dbReference type="GO" id="GO:0016485">
    <property type="term" value="P:protein processing"/>
    <property type="evidence" value="ECO:0007669"/>
    <property type="project" value="TreeGrafter"/>
</dbReference>
<dbReference type="InterPro" id="IPR038765">
    <property type="entry name" value="Papain-like_cys_pep_sf"/>
</dbReference>
<evidence type="ECO:0000256" key="2">
    <source>
        <dbReference type="ARBA" id="ARBA00010958"/>
    </source>
</evidence>
<dbReference type="GO" id="GO:0015031">
    <property type="term" value="P:protein transport"/>
    <property type="evidence" value="ECO:0007669"/>
    <property type="project" value="UniProtKB-KW"/>
</dbReference>
<dbReference type="Pfam" id="PF03416">
    <property type="entry name" value="Peptidase_C54"/>
    <property type="match status" value="1"/>
</dbReference>
<proteinExistence type="inferred from homology"/>
<dbReference type="PANTHER" id="PTHR22624:SF52">
    <property type="entry name" value="CYSTEINE PROTEASE"/>
    <property type="match status" value="1"/>
</dbReference>
<keyword evidence="9 11" id="KW-0072">Autophagy</keyword>
<comment type="function">
    <text evidence="11">Cysteine protease that plays a key role in autophagy by mediating both proteolytic activation and delipidation of ATG8 family proteins.</text>
</comment>
<evidence type="ECO:0000256" key="11">
    <source>
        <dbReference type="RuleBase" id="RU363115"/>
    </source>
</evidence>
<protein>
    <recommendedName>
        <fullName evidence="11">Cysteine protease</fullName>
        <ecNumber evidence="11">3.4.22.-</ecNumber>
    </recommendedName>
</protein>
<dbReference type="GO" id="GO:0000045">
    <property type="term" value="P:autophagosome assembly"/>
    <property type="evidence" value="ECO:0007669"/>
    <property type="project" value="TreeGrafter"/>
</dbReference>
<dbReference type="EC" id="3.4.22.-" evidence="11"/>
<evidence type="ECO:0000256" key="9">
    <source>
        <dbReference type="ARBA" id="ARBA00023006"/>
    </source>
</evidence>
<comment type="catalytic activity">
    <reaction evidence="10">
        <text>[protein]-C-terminal L-amino acid-glycyl-phosphatidylethanolamide + H2O = [protein]-C-terminal L-amino acid-glycine + a 1,2-diacyl-sn-glycero-3-phosphoethanolamine</text>
        <dbReference type="Rhea" id="RHEA:67548"/>
        <dbReference type="Rhea" id="RHEA-COMP:17323"/>
        <dbReference type="Rhea" id="RHEA-COMP:17324"/>
        <dbReference type="ChEBI" id="CHEBI:15377"/>
        <dbReference type="ChEBI" id="CHEBI:64612"/>
        <dbReference type="ChEBI" id="CHEBI:172940"/>
        <dbReference type="ChEBI" id="CHEBI:172941"/>
    </reaction>
    <physiologicalReaction direction="left-to-right" evidence="10">
        <dbReference type="Rhea" id="RHEA:67549"/>
    </physiologicalReaction>
</comment>
<evidence type="ECO:0000256" key="7">
    <source>
        <dbReference type="ARBA" id="ARBA00022807"/>
    </source>
</evidence>
<gene>
    <name evidence="13" type="ORF">TDIB3V08_LOCUS7403</name>
</gene>
<keyword evidence="8 11" id="KW-0653">Protein transport</keyword>
<keyword evidence="6 11" id="KW-0378">Hydrolase</keyword>
<dbReference type="EMBL" id="OA568142">
    <property type="protein sequence ID" value="CAD7201200.1"/>
    <property type="molecule type" value="Genomic_DNA"/>
</dbReference>
<organism evidence="13">
    <name type="scientific">Timema douglasi</name>
    <name type="common">Walking stick</name>
    <dbReference type="NCBI Taxonomy" id="61478"/>
    <lineage>
        <taxon>Eukaryota</taxon>
        <taxon>Metazoa</taxon>
        <taxon>Ecdysozoa</taxon>
        <taxon>Arthropoda</taxon>
        <taxon>Hexapoda</taxon>
        <taxon>Insecta</taxon>
        <taxon>Pterygota</taxon>
        <taxon>Neoptera</taxon>
        <taxon>Polyneoptera</taxon>
        <taxon>Phasmatodea</taxon>
        <taxon>Timematodea</taxon>
        <taxon>Timematoidea</taxon>
        <taxon>Timematidae</taxon>
        <taxon>Timema</taxon>
    </lineage>
</organism>
<keyword evidence="7" id="KW-0788">Thiol protease</keyword>
<reference evidence="13" key="1">
    <citation type="submission" date="2020-11" db="EMBL/GenBank/DDBJ databases">
        <authorList>
            <person name="Tran Van P."/>
        </authorList>
    </citation>
    <scope>NUCLEOTIDE SEQUENCE</scope>
</reference>
<evidence type="ECO:0000313" key="13">
    <source>
        <dbReference type="EMBL" id="CAD7201200.1"/>
    </source>
</evidence>
<keyword evidence="4 11" id="KW-0963">Cytoplasm</keyword>
<dbReference type="SUPFAM" id="SSF54001">
    <property type="entry name" value="Cysteine proteinases"/>
    <property type="match status" value="1"/>
</dbReference>
<dbReference type="GO" id="GO:0035973">
    <property type="term" value="P:aggrephagy"/>
    <property type="evidence" value="ECO:0007669"/>
    <property type="project" value="TreeGrafter"/>
</dbReference>
<evidence type="ECO:0000256" key="4">
    <source>
        <dbReference type="ARBA" id="ARBA00022490"/>
    </source>
</evidence>
<dbReference type="GO" id="GO:0019786">
    <property type="term" value="F:protein-phosphatidylethanolamide deconjugating activity"/>
    <property type="evidence" value="ECO:0007669"/>
    <property type="project" value="InterPro"/>
</dbReference>
<dbReference type="GO" id="GO:0034727">
    <property type="term" value="P:piecemeal microautophagy of the nucleus"/>
    <property type="evidence" value="ECO:0007669"/>
    <property type="project" value="TreeGrafter"/>
</dbReference>
<dbReference type="InterPro" id="IPR005078">
    <property type="entry name" value="Peptidase_C54"/>
</dbReference>
<evidence type="ECO:0000256" key="8">
    <source>
        <dbReference type="ARBA" id="ARBA00022927"/>
    </source>
</evidence>
<dbReference type="GO" id="GO:0000423">
    <property type="term" value="P:mitophagy"/>
    <property type="evidence" value="ECO:0007669"/>
    <property type="project" value="TreeGrafter"/>
</dbReference>
<evidence type="ECO:0000256" key="1">
    <source>
        <dbReference type="ARBA" id="ARBA00004496"/>
    </source>
</evidence>
<keyword evidence="3" id="KW-0813">Transport</keyword>
<evidence type="ECO:0000256" key="6">
    <source>
        <dbReference type="ARBA" id="ARBA00022801"/>
    </source>
</evidence>